<dbReference type="AlphaFoldDB" id="A0A835D217"/>
<accession>A0A835D217</accession>
<sequence>MNGKSRQKLIEKEGKQLRTVLNHPTFKLDPLSAIHQHLENTQPLPVEKPGKKPNRSGKKEKGKKSKASFGVQSMDI</sequence>
<dbReference type="GO" id="GO:0030688">
    <property type="term" value="C:preribosome, small subunit precursor"/>
    <property type="evidence" value="ECO:0007669"/>
    <property type="project" value="InterPro"/>
</dbReference>
<evidence type="ECO:0000256" key="4">
    <source>
        <dbReference type="SAM" id="MobiDB-lite"/>
    </source>
</evidence>
<organism evidence="5 6">
    <name type="scientific">Tetracentron sinense</name>
    <name type="common">Spur-leaf</name>
    <dbReference type="NCBI Taxonomy" id="13715"/>
    <lineage>
        <taxon>Eukaryota</taxon>
        <taxon>Viridiplantae</taxon>
        <taxon>Streptophyta</taxon>
        <taxon>Embryophyta</taxon>
        <taxon>Tracheophyta</taxon>
        <taxon>Spermatophyta</taxon>
        <taxon>Magnoliopsida</taxon>
        <taxon>Trochodendrales</taxon>
        <taxon>Trochodendraceae</taxon>
        <taxon>Tetracentron</taxon>
    </lineage>
</organism>
<dbReference type="GO" id="GO:0005730">
    <property type="term" value="C:nucleolus"/>
    <property type="evidence" value="ECO:0007669"/>
    <property type="project" value="UniProtKB-SubCell"/>
</dbReference>
<name>A0A835D217_TETSI</name>
<comment type="caution">
    <text evidence="5">The sequence shown here is derived from an EMBL/GenBank/DDBJ whole genome shotgun (WGS) entry which is preliminary data.</text>
</comment>
<dbReference type="PANTHER" id="PTHR31109">
    <property type="entry name" value="PROTEIN FAM207A"/>
    <property type="match status" value="1"/>
</dbReference>
<dbReference type="OrthoDB" id="18703at2759"/>
<dbReference type="Pfam" id="PF15341">
    <property type="entry name" value="SLX9"/>
    <property type="match status" value="1"/>
</dbReference>
<comment type="subcellular location">
    <subcellularLocation>
        <location evidence="1">Nucleus</location>
        <location evidence="1">Nucleolus</location>
    </subcellularLocation>
</comment>
<feature type="compositionally biased region" description="Basic residues" evidence="4">
    <location>
        <begin position="51"/>
        <end position="66"/>
    </location>
</feature>
<protein>
    <submittedName>
        <fullName evidence="5">Uncharacterized protein</fullName>
    </submittedName>
</protein>
<keyword evidence="3" id="KW-0539">Nucleus</keyword>
<evidence type="ECO:0000256" key="2">
    <source>
        <dbReference type="ARBA" id="ARBA00011022"/>
    </source>
</evidence>
<feature type="region of interest" description="Disordered" evidence="4">
    <location>
        <begin position="31"/>
        <end position="76"/>
    </location>
</feature>
<dbReference type="EMBL" id="JABCRI010000024">
    <property type="protein sequence ID" value="KAF8377593.1"/>
    <property type="molecule type" value="Genomic_DNA"/>
</dbReference>
<dbReference type="GO" id="GO:0000462">
    <property type="term" value="P:maturation of SSU-rRNA from tricistronic rRNA transcript (SSU-rRNA, 5.8S rRNA, LSU-rRNA)"/>
    <property type="evidence" value="ECO:0007669"/>
    <property type="project" value="InterPro"/>
</dbReference>
<dbReference type="Proteomes" id="UP000655225">
    <property type="component" value="Unassembled WGS sequence"/>
</dbReference>
<evidence type="ECO:0000256" key="3">
    <source>
        <dbReference type="ARBA" id="ARBA00023242"/>
    </source>
</evidence>
<dbReference type="GO" id="GO:0030686">
    <property type="term" value="C:90S preribosome"/>
    <property type="evidence" value="ECO:0007669"/>
    <property type="project" value="InterPro"/>
</dbReference>
<evidence type="ECO:0000313" key="6">
    <source>
        <dbReference type="Proteomes" id="UP000655225"/>
    </source>
</evidence>
<dbReference type="PANTHER" id="PTHR31109:SF2">
    <property type="entry name" value="RIBOSOME BIOGENESIS PROTEIN SLX9 HOMOLOG"/>
    <property type="match status" value="1"/>
</dbReference>
<dbReference type="InterPro" id="IPR028160">
    <property type="entry name" value="Slx9-like"/>
</dbReference>
<gene>
    <name evidence="5" type="ORF">HHK36_030975</name>
</gene>
<evidence type="ECO:0000313" key="5">
    <source>
        <dbReference type="EMBL" id="KAF8377593.1"/>
    </source>
</evidence>
<reference evidence="5 6" key="1">
    <citation type="submission" date="2020-04" db="EMBL/GenBank/DDBJ databases">
        <title>Plant Genome Project.</title>
        <authorList>
            <person name="Zhang R.-G."/>
        </authorList>
    </citation>
    <scope>NUCLEOTIDE SEQUENCE [LARGE SCALE GENOMIC DNA]</scope>
    <source>
        <strain evidence="5">YNK0</strain>
        <tissue evidence="5">Leaf</tissue>
    </source>
</reference>
<proteinExistence type="inferred from homology"/>
<keyword evidence="6" id="KW-1185">Reference proteome</keyword>
<comment type="similarity">
    <text evidence="2">Belongs to the SLX9 family.</text>
</comment>
<evidence type="ECO:0000256" key="1">
    <source>
        <dbReference type="ARBA" id="ARBA00004604"/>
    </source>
</evidence>